<dbReference type="InterPro" id="IPR022893">
    <property type="entry name" value="Shikimate_DH_fam"/>
</dbReference>
<dbReference type="InterPro" id="IPR046346">
    <property type="entry name" value="Aminoacid_DH-like_N_sf"/>
</dbReference>
<dbReference type="InterPro" id="IPR036291">
    <property type="entry name" value="NAD(P)-bd_dom_sf"/>
</dbReference>
<dbReference type="Gene3D" id="3.40.50.10860">
    <property type="entry name" value="Leucine Dehydrogenase, chain A, domain 1"/>
    <property type="match status" value="1"/>
</dbReference>
<feature type="binding site" evidence="4">
    <location>
        <position position="227"/>
    </location>
    <ligand>
        <name>shikimate</name>
        <dbReference type="ChEBI" id="CHEBI:36208"/>
    </ligand>
</feature>
<evidence type="ECO:0000256" key="1">
    <source>
        <dbReference type="ARBA" id="ARBA00004871"/>
    </source>
</evidence>
<dbReference type="Pfam" id="PF08501">
    <property type="entry name" value="Shikimate_dh_N"/>
    <property type="match status" value="1"/>
</dbReference>
<evidence type="ECO:0000256" key="4">
    <source>
        <dbReference type="HAMAP-Rule" id="MF_00222"/>
    </source>
</evidence>
<feature type="active site" description="Proton acceptor" evidence="4">
    <location>
        <position position="73"/>
    </location>
</feature>
<keyword evidence="2 4" id="KW-0560">Oxidoreductase</keyword>
<dbReference type="HAMAP" id="MF_00222">
    <property type="entry name" value="Shikimate_DH_AroE"/>
    <property type="match status" value="1"/>
</dbReference>
<proteinExistence type="inferred from homology"/>
<keyword evidence="7" id="KW-1185">Reference proteome</keyword>
<feature type="binding site" evidence="4">
    <location>
        <position position="94"/>
    </location>
    <ligand>
        <name>shikimate</name>
        <dbReference type="ChEBI" id="CHEBI:36208"/>
    </ligand>
</feature>
<dbReference type="NCBIfam" id="NF001319">
    <property type="entry name" value="PRK00258.3-3"/>
    <property type="match status" value="1"/>
</dbReference>
<protein>
    <recommendedName>
        <fullName evidence="4">Shikimate dehydrogenase (NADP(+))</fullName>
        <shortName evidence="4">SDH</shortName>
        <ecNumber evidence="4">1.1.1.25</ecNumber>
    </recommendedName>
</protein>
<dbReference type="EMBL" id="JANJOU010000013">
    <property type="protein sequence ID" value="MCR0983588.1"/>
    <property type="molecule type" value="Genomic_DNA"/>
</dbReference>
<keyword evidence="4" id="KW-0028">Amino-acid biosynthesis</keyword>
<feature type="binding site" evidence="4">
    <location>
        <position position="225"/>
    </location>
    <ligand>
        <name>NADP(+)</name>
        <dbReference type="ChEBI" id="CHEBI:58349"/>
    </ligand>
</feature>
<comment type="catalytic activity">
    <reaction evidence="4">
        <text>shikimate + NADP(+) = 3-dehydroshikimate + NADPH + H(+)</text>
        <dbReference type="Rhea" id="RHEA:17737"/>
        <dbReference type="ChEBI" id="CHEBI:15378"/>
        <dbReference type="ChEBI" id="CHEBI:16630"/>
        <dbReference type="ChEBI" id="CHEBI:36208"/>
        <dbReference type="ChEBI" id="CHEBI:57783"/>
        <dbReference type="ChEBI" id="CHEBI:58349"/>
        <dbReference type="EC" id="1.1.1.25"/>
    </reaction>
</comment>
<comment type="caution">
    <text evidence="4">Lacks conserved residue(s) required for the propagation of feature annotation.</text>
</comment>
<accession>A0ABT1X654</accession>
<dbReference type="GO" id="GO:0004764">
    <property type="term" value="F:shikimate 3-dehydrogenase (NADP+) activity"/>
    <property type="evidence" value="ECO:0007669"/>
    <property type="project" value="UniProtKB-EC"/>
</dbReference>
<dbReference type="Proteomes" id="UP001524642">
    <property type="component" value="Unassembled WGS sequence"/>
</dbReference>
<name>A0ABT1X654_9PROT</name>
<evidence type="ECO:0000313" key="7">
    <source>
        <dbReference type="Proteomes" id="UP001524642"/>
    </source>
</evidence>
<dbReference type="Gene3D" id="3.40.50.720">
    <property type="entry name" value="NAD(P)-binding Rossmann-like Domain"/>
    <property type="match status" value="1"/>
</dbReference>
<evidence type="ECO:0000259" key="5">
    <source>
        <dbReference type="Pfam" id="PF08501"/>
    </source>
</evidence>
<keyword evidence="4" id="KW-0521">NADP</keyword>
<gene>
    <name evidence="4" type="primary">aroE</name>
    <name evidence="6" type="ORF">NRP21_16145</name>
</gene>
<comment type="function">
    <text evidence="4">Involved in the biosynthesis of the chorismate, which leads to the biosynthesis of aromatic amino acids. Catalyzes the reversible NADPH linked reduction of 3-dehydroshikimate (DHSA) to yield shikimate (SA).</text>
</comment>
<comment type="similarity">
    <text evidence="4">Belongs to the shikimate dehydrogenase family.</text>
</comment>
<comment type="subunit">
    <text evidence="4">Homodimer.</text>
</comment>
<reference evidence="6 7" key="1">
    <citation type="submission" date="2022-06" db="EMBL/GenBank/DDBJ databases">
        <title>Roseomonas CN29.</title>
        <authorList>
            <person name="Cheng Y."/>
            <person name="He X."/>
        </authorList>
    </citation>
    <scope>NUCLEOTIDE SEQUENCE [LARGE SCALE GENOMIC DNA]</scope>
    <source>
        <strain evidence="6 7">CN29</strain>
    </source>
</reference>
<feature type="binding site" evidence="4">
    <location>
        <position position="255"/>
    </location>
    <ligand>
        <name>shikimate</name>
        <dbReference type="ChEBI" id="CHEBI:36208"/>
    </ligand>
</feature>
<sequence length="284" mass="28380">MAASNRVLLGLLGHPISHSAAPAMMEAAGAAVGLDIRYHLIDVAGAEPDVIRRILDGVRLIGFAGINVTFPYKQAVIPFLDALDPGAAQVGAVNLVTVRDGRLTGHNTDATGFLSGLRATVGDAAKAGPAVLIGAGGAGRAIAWSLARGGVPEVRVVDQDPARAAALAEEASGWGGGRFLPAPGVAEAVQGAAGLVNASPAGMLPDTSSPVDSALLRAGMWVADAVYHPPVTPLLAAATALGCAIMPGRAMSVGQAGDGFALFTGRTAPPGVIGDAFDRHVSAR</sequence>
<feature type="domain" description="Shikimate dehydrogenase substrate binding N-terminal" evidence="5">
    <location>
        <begin position="11"/>
        <end position="96"/>
    </location>
</feature>
<dbReference type="SUPFAM" id="SSF53223">
    <property type="entry name" value="Aminoacid dehydrogenase-like, N-terminal domain"/>
    <property type="match status" value="1"/>
</dbReference>
<dbReference type="InterPro" id="IPR013708">
    <property type="entry name" value="Shikimate_DH-bd_N"/>
</dbReference>
<feature type="binding site" evidence="4">
    <location>
        <position position="69"/>
    </location>
    <ligand>
        <name>shikimate</name>
        <dbReference type="ChEBI" id="CHEBI:36208"/>
    </ligand>
</feature>
<feature type="binding site" evidence="4">
    <location>
        <position position="109"/>
    </location>
    <ligand>
        <name>shikimate</name>
        <dbReference type="ChEBI" id="CHEBI:36208"/>
    </ligand>
</feature>
<dbReference type="SUPFAM" id="SSF51735">
    <property type="entry name" value="NAD(P)-binding Rossmann-fold domains"/>
    <property type="match status" value="1"/>
</dbReference>
<evidence type="ECO:0000256" key="2">
    <source>
        <dbReference type="ARBA" id="ARBA00023002"/>
    </source>
</evidence>
<keyword evidence="3 4" id="KW-0057">Aromatic amino acid biosynthesis</keyword>
<evidence type="ECO:0000256" key="3">
    <source>
        <dbReference type="ARBA" id="ARBA00023141"/>
    </source>
</evidence>
<organism evidence="6 7">
    <name type="scientific">Roseomonas populi</name>
    <dbReference type="NCBI Taxonomy" id="3121582"/>
    <lineage>
        <taxon>Bacteria</taxon>
        <taxon>Pseudomonadati</taxon>
        <taxon>Pseudomonadota</taxon>
        <taxon>Alphaproteobacteria</taxon>
        <taxon>Acetobacterales</taxon>
        <taxon>Roseomonadaceae</taxon>
        <taxon>Roseomonas</taxon>
    </lineage>
</organism>
<dbReference type="RefSeq" id="WP_257717250.1">
    <property type="nucleotide sequence ID" value="NZ_JANJOU010000013.1"/>
</dbReference>
<dbReference type="NCBIfam" id="NF009201">
    <property type="entry name" value="PRK12549.1"/>
    <property type="match status" value="1"/>
</dbReference>
<comment type="pathway">
    <text evidence="1 4">Metabolic intermediate biosynthesis; chorismate biosynthesis; chorismate from D-erythrose 4-phosphate and phosphoenolpyruvate: step 4/7.</text>
</comment>
<evidence type="ECO:0000313" key="6">
    <source>
        <dbReference type="EMBL" id="MCR0983588.1"/>
    </source>
</evidence>
<dbReference type="EC" id="1.1.1.25" evidence="4"/>
<feature type="binding site" evidence="4">
    <location>
        <position position="248"/>
    </location>
    <ligand>
        <name>NADP(+)</name>
        <dbReference type="ChEBI" id="CHEBI:58349"/>
    </ligand>
</feature>
<comment type="caution">
    <text evidence="6">The sequence shown here is derived from an EMBL/GenBank/DDBJ whole genome shotgun (WGS) entry which is preliminary data.</text>
</comment>
<feature type="binding site" evidence="4">
    <location>
        <begin position="134"/>
        <end position="138"/>
    </location>
    <ligand>
        <name>NADP(+)</name>
        <dbReference type="ChEBI" id="CHEBI:58349"/>
    </ligand>
</feature>
<dbReference type="PANTHER" id="PTHR21089:SF1">
    <property type="entry name" value="BIFUNCTIONAL 3-DEHYDROQUINATE DEHYDRATASE_SHIKIMATE DEHYDROGENASE, CHLOROPLASTIC"/>
    <property type="match status" value="1"/>
</dbReference>
<dbReference type="PANTHER" id="PTHR21089">
    <property type="entry name" value="SHIKIMATE DEHYDROGENASE"/>
    <property type="match status" value="1"/>
</dbReference>